<name>A0ABP7WFC8_9SPHI</name>
<feature type="signal peptide" evidence="1">
    <location>
        <begin position="1"/>
        <end position="22"/>
    </location>
</feature>
<evidence type="ECO:0000256" key="1">
    <source>
        <dbReference type="SAM" id="SignalP"/>
    </source>
</evidence>
<protein>
    <submittedName>
        <fullName evidence="2">Uncharacterized protein</fullName>
    </submittedName>
</protein>
<organism evidence="2 3">
    <name type="scientific">Mucilaginibacter panaciglaebae</name>
    <dbReference type="NCBI Taxonomy" id="502331"/>
    <lineage>
        <taxon>Bacteria</taxon>
        <taxon>Pseudomonadati</taxon>
        <taxon>Bacteroidota</taxon>
        <taxon>Sphingobacteriia</taxon>
        <taxon>Sphingobacteriales</taxon>
        <taxon>Sphingobacteriaceae</taxon>
        <taxon>Mucilaginibacter</taxon>
    </lineage>
</organism>
<keyword evidence="3" id="KW-1185">Reference proteome</keyword>
<evidence type="ECO:0000313" key="2">
    <source>
        <dbReference type="EMBL" id="GAA4087732.1"/>
    </source>
</evidence>
<dbReference type="EMBL" id="BAABCV010000002">
    <property type="protein sequence ID" value="GAA4087732.1"/>
    <property type="molecule type" value="Genomic_DNA"/>
</dbReference>
<comment type="caution">
    <text evidence="2">The sequence shown here is derived from an EMBL/GenBank/DDBJ whole genome shotgun (WGS) entry which is preliminary data.</text>
</comment>
<feature type="chain" id="PRO_5046296629" evidence="1">
    <location>
        <begin position="23"/>
        <end position="61"/>
    </location>
</feature>
<keyword evidence="1" id="KW-0732">Signal</keyword>
<proteinExistence type="predicted"/>
<dbReference type="Proteomes" id="UP001500841">
    <property type="component" value="Unassembled WGS sequence"/>
</dbReference>
<sequence length="61" mass="6444">MKKLIVASAIVFSTGIANTSFAAAIKEKNTLGTADRTGEKSTLDTTQWTAGKNIPQTADRC</sequence>
<reference evidence="3" key="1">
    <citation type="journal article" date="2019" name="Int. J. Syst. Evol. Microbiol.">
        <title>The Global Catalogue of Microorganisms (GCM) 10K type strain sequencing project: providing services to taxonomists for standard genome sequencing and annotation.</title>
        <authorList>
            <consortium name="The Broad Institute Genomics Platform"/>
            <consortium name="The Broad Institute Genome Sequencing Center for Infectious Disease"/>
            <person name="Wu L."/>
            <person name="Ma J."/>
        </authorList>
    </citation>
    <scope>NUCLEOTIDE SEQUENCE [LARGE SCALE GENOMIC DNA]</scope>
    <source>
        <strain evidence="3">JCM 17085</strain>
    </source>
</reference>
<accession>A0ABP7WFC8</accession>
<gene>
    <name evidence="2" type="ORF">GCM10022392_06110</name>
</gene>
<dbReference type="RefSeq" id="WP_345100971.1">
    <property type="nucleotide sequence ID" value="NZ_BAABCV010000002.1"/>
</dbReference>
<evidence type="ECO:0000313" key="3">
    <source>
        <dbReference type="Proteomes" id="UP001500841"/>
    </source>
</evidence>